<protein>
    <recommendedName>
        <fullName evidence="5">Extracellular membrane protein CFEM domain-containing protein</fullName>
    </recommendedName>
</protein>
<evidence type="ECO:0000313" key="4">
    <source>
        <dbReference type="Proteomes" id="UP001437256"/>
    </source>
</evidence>
<reference evidence="3 4" key="1">
    <citation type="submission" date="2024-05" db="EMBL/GenBank/DDBJ databases">
        <title>A draft genome resource for the thread blight pathogen Marasmius tenuissimus strain MS-2.</title>
        <authorList>
            <person name="Yulfo-Soto G.E."/>
            <person name="Baruah I.K."/>
            <person name="Amoako-Attah I."/>
            <person name="Bukari Y."/>
            <person name="Meinhardt L.W."/>
            <person name="Bailey B.A."/>
            <person name="Cohen S.P."/>
        </authorList>
    </citation>
    <scope>NUCLEOTIDE SEQUENCE [LARGE SCALE GENOMIC DNA]</scope>
    <source>
        <strain evidence="3 4">MS-2</strain>
    </source>
</reference>
<evidence type="ECO:0000256" key="2">
    <source>
        <dbReference type="SAM" id="SignalP"/>
    </source>
</evidence>
<dbReference type="EMBL" id="JBBXMP010000202">
    <property type="protein sequence ID" value="KAL0059872.1"/>
    <property type="molecule type" value="Genomic_DNA"/>
</dbReference>
<organism evidence="3 4">
    <name type="scientific">Marasmius tenuissimus</name>
    <dbReference type="NCBI Taxonomy" id="585030"/>
    <lineage>
        <taxon>Eukaryota</taxon>
        <taxon>Fungi</taxon>
        <taxon>Dikarya</taxon>
        <taxon>Basidiomycota</taxon>
        <taxon>Agaricomycotina</taxon>
        <taxon>Agaricomycetes</taxon>
        <taxon>Agaricomycetidae</taxon>
        <taxon>Agaricales</taxon>
        <taxon>Marasmiineae</taxon>
        <taxon>Marasmiaceae</taxon>
        <taxon>Marasmius</taxon>
    </lineage>
</organism>
<accession>A0ABR2ZF43</accession>
<evidence type="ECO:0000313" key="3">
    <source>
        <dbReference type="EMBL" id="KAL0059872.1"/>
    </source>
</evidence>
<gene>
    <name evidence="3" type="ORF">AAF712_013354</name>
</gene>
<feature type="chain" id="PRO_5045319498" description="Extracellular membrane protein CFEM domain-containing protein" evidence="2">
    <location>
        <begin position="20"/>
        <end position="221"/>
    </location>
</feature>
<evidence type="ECO:0008006" key="5">
    <source>
        <dbReference type="Google" id="ProtNLM"/>
    </source>
</evidence>
<feature type="signal peptide" evidence="2">
    <location>
        <begin position="1"/>
        <end position="19"/>
    </location>
</feature>
<evidence type="ECO:0000256" key="1">
    <source>
        <dbReference type="SAM" id="MobiDB-lite"/>
    </source>
</evidence>
<feature type="compositionally biased region" description="Low complexity" evidence="1">
    <location>
        <begin position="39"/>
        <end position="55"/>
    </location>
</feature>
<sequence length="221" mass="21759">MRFALFAVALLTSSAAASALVGRQENSEHSDSTTVAGESASTTPSGTASAPSGGSTPLPTCSNECYNAQTVTNSCHASGVDTLKCLCTPDSINALGDCLLCTRNIGTDEALTEARYMEENIGSIISLCGYSSISVPPPSRVSITASAPVITNVASATVTIPEVAKASAASARAKASGSGSGSASKSATGAGASASAQARNSGSKIELSFVGALVGAFALVL</sequence>
<proteinExistence type="predicted"/>
<name>A0ABR2ZF43_9AGAR</name>
<dbReference type="Proteomes" id="UP001437256">
    <property type="component" value="Unassembled WGS sequence"/>
</dbReference>
<comment type="caution">
    <text evidence="3">The sequence shown here is derived from an EMBL/GenBank/DDBJ whole genome shotgun (WGS) entry which is preliminary data.</text>
</comment>
<keyword evidence="4" id="KW-1185">Reference proteome</keyword>
<keyword evidence="2" id="KW-0732">Signal</keyword>
<feature type="region of interest" description="Disordered" evidence="1">
    <location>
        <begin position="22"/>
        <end position="55"/>
    </location>
</feature>